<reference evidence="1" key="1">
    <citation type="journal article" date="2021" name="Genome Biol. Evol.">
        <title>A High-Quality Reference Genome for a Parasitic Bivalve with Doubly Uniparental Inheritance (Bivalvia: Unionida).</title>
        <authorList>
            <person name="Smith C.H."/>
        </authorList>
    </citation>
    <scope>NUCLEOTIDE SEQUENCE</scope>
    <source>
        <strain evidence="1">CHS0354</strain>
    </source>
</reference>
<reference evidence="1" key="3">
    <citation type="submission" date="2023-05" db="EMBL/GenBank/DDBJ databases">
        <authorList>
            <person name="Smith C.H."/>
        </authorList>
    </citation>
    <scope>NUCLEOTIDE SEQUENCE</scope>
    <source>
        <strain evidence="1">CHS0354</strain>
        <tissue evidence="1">Mantle</tissue>
    </source>
</reference>
<reference evidence="1" key="2">
    <citation type="journal article" date="2021" name="Genome Biol. Evol.">
        <title>Developing a high-quality reference genome for a parasitic bivalve with doubly uniparental inheritance (Bivalvia: Unionida).</title>
        <authorList>
            <person name="Smith C.H."/>
        </authorList>
    </citation>
    <scope>NUCLEOTIDE SEQUENCE</scope>
    <source>
        <strain evidence="1">CHS0354</strain>
        <tissue evidence="1">Mantle</tissue>
    </source>
</reference>
<protein>
    <submittedName>
        <fullName evidence="1">Uncharacterized protein</fullName>
    </submittedName>
</protein>
<evidence type="ECO:0000313" key="2">
    <source>
        <dbReference type="Proteomes" id="UP001195483"/>
    </source>
</evidence>
<gene>
    <name evidence="1" type="ORF">CHS0354_032949</name>
</gene>
<comment type="caution">
    <text evidence="1">The sequence shown here is derived from an EMBL/GenBank/DDBJ whole genome shotgun (WGS) entry which is preliminary data.</text>
</comment>
<keyword evidence="2" id="KW-1185">Reference proteome</keyword>
<sequence>MERCAWLNYNTIGHPFMTELREWAKGQSTISSLQHGYIRVKLLGREDKKEMINMYVLYLM</sequence>
<proteinExistence type="predicted"/>
<dbReference type="EMBL" id="JAEAOA010001941">
    <property type="protein sequence ID" value="KAK3592255.1"/>
    <property type="molecule type" value="Genomic_DNA"/>
</dbReference>
<organism evidence="1 2">
    <name type="scientific">Potamilus streckersoni</name>
    <dbReference type="NCBI Taxonomy" id="2493646"/>
    <lineage>
        <taxon>Eukaryota</taxon>
        <taxon>Metazoa</taxon>
        <taxon>Spiralia</taxon>
        <taxon>Lophotrochozoa</taxon>
        <taxon>Mollusca</taxon>
        <taxon>Bivalvia</taxon>
        <taxon>Autobranchia</taxon>
        <taxon>Heteroconchia</taxon>
        <taxon>Palaeoheterodonta</taxon>
        <taxon>Unionida</taxon>
        <taxon>Unionoidea</taxon>
        <taxon>Unionidae</taxon>
        <taxon>Ambleminae</taxon>
        <taxon>Lampsilini</taxon>
        <taxon>Potamilus</taxon>
    </lineage>
</organism>
<accession>A0AAE0SIV2</accession>
<dbReference type="AlphaFoldDB" id="A0AAE0SIV2"/>
<evidence type="ECO:0000313" key="1">
    <source>
        <dbReference type="EMBL" id="KAK3592255.1"/>
    </source>
</evidence>
<name>A0AAE0SIV2_9BIVA</name>
<dbReference type="Proteomes" id="UP001195483">
    <property type="component" value="Unassembled WGS sequence"/>
</dbReference>